<dbReference type="InterPro" id="IPR011045">
    <property type="entry name" value="N2O_reductase_N"/>
</dbReference>
<dbReference type="Pfam" id="PF10282">
    <property type="entry name" value="Lactonase"/>
    <property type="match status" value="2"/>
</dbReference>
<evidence type="ECO:0000313" key="1">
    <source>
        <dbReference type="EMBL" id="EHL31163.1"/>
    </source>
</evidence>
<dbReference type="InterPro" id="IPR019405">
    <property type="entry name" value="Lactonase_7-beta_prop"/>
</dbReference>
<keyword evidence="2" id="KW-1185">Reference proteome</keyword>
<dbReference type="STRING" id="658187.LDG_6622"/>
<proteinExistence type="predicted"/>
<dbReference type="Proteomes" id="UP000002770">
    <property type="component" value="Unassembled WGS sequence"/>
</dbReference>
<organism evidence="1 2">
    <name type="scientific">Legionella drancourtii LLAP12</name>
    <dbReference type="NCBI Taxonomy" id="658187"/>
    <lineage>
        <taxon>Bacteria</taxon>
        <taxon>Pseudomonadati</taxon>
        <taxon>Pseudomonadota</taxon>
        <taxon>Gammaproteobacteria</taxon>
        <taxon>Legionellales</taxon>
        <taxon>Legionellaceae</taxon>
        <taxon>Legionella</taxon>
    </lineage>
</organism>
<dbReference type="Gene3D" id="2.130.10.10">
    <property type="entry name" value="YVTN repeat-like/Quinoprotein amine dehydrogenase"/>
    <property type="match status" value="3"/>
</dbReference>
<dbReference type="PANTHER" id="PTHR47197">
    <property type="entry name" value="PROTEIN NIRF"/>
    <property type="match status" value="1"/>
</dbReference>
<dbReference type="InParanoid" id="G9EN02"/>
<dbReference type="SUPFAM" id="SSF50974">
    <property type="entry name" value="Nitrous oxide reductase, N-terminal domain"/>
    <property type="match status" value="1"/>
</dbReference>
<dbReference type="HOGENOM" id="CLU_609420_0_0_6"/>
<evidence type="ECO:0000313" key="2">
    <source>
        <dbReference type="Proteomes" id="UP000002770"/>
    </source>
</evidence>
<reference evidence="1 2" key="1">
    <citation type="journal article" date="2011" name="BMC Genomics">
        <title>Insight into cross-talk between intra-amoebal pathogens.</title>
        <authorList>
            <person name="Gimenez G."/>
            <person name="Bertelli C."/>
            <person name="Moliner C."/>
            <person name="Robert C."/>
            <person name="Raoult D."/>
            <person name="Fournier P.E."/>
            <person name="Greub G."/>
        </authorList>
    </citation>
    <scope>NUCLEOTIDE SEQUENCE [LARGE SCALE GENOMIC DNA]</scope>
    <source>
        <strain evidence="1 2">LLAP12</strain>
    </source>
</reference>
<dbReference type="InterPro" id="IPR015943">
    <property type="entry name" value="WD40/YVTN_repeat-like_dom_sf"/>
</dbReference>
<dbReference type="InterPro" id="IPR051200">
    <property type="entry name" value="Host-pathogen_enzymatic-act"/>
</dbReference>
<accession>G9EN02</accession>
<dbReference type="eggNOG" id="COG2706">
    <property type="taxonomic scope" value="Bacteria"/>
</dbReference>
<dbReference type="EMBL" id="JH413817">
    <property type="protein sequence ID" value="EHL31163.1"/>
    <property type="molecule type" value="Genomic_DNA"/>
</dbReference>
<sequence length="449" mass="45866">MVVNAKGQSSGICSSAFQNCTIRIGTTSCLNPPGTVTITHNSKISAKNITAASADSNFLNFVVQNNGCPTSLSPGANCSISFITNTSTAFLVPNVSVKGSNTNATFFDINAIQCPKTGNLIPVPASPFATGLHPSDMAVSPNSQFLYVTDSNGTVTGYLINASTGVLTTIAGSPFAAGSYPTAIAVSPDGLRVYVANSGSSDITAYNINQSTGALSQFNTFAAGSGPSAIAISPNGKFVYVTNANGNNIYAYTLNATTGVLTDVGHFAVGSQPDGIAVSPNNEFVYAVNRNGYTISAFTIDATTGLLTPIAGSPFATGTYPTRIIVSPNGLFVYVAANNGPGYQYDDSIWIYAIDTGSGALTDVSPVPIITGADGIAIDPDNLFAYATHYQDNTVGSDSIDAGTGALTVTANSPFATGDGPTAVVVTPNGNFVYVINYNDSTVSGYAAE</sequence>
<protein>
    <submittedName>
        <fullName evidence="1">Uncharacterized protein</fullName>
    </submittedName>
</protein>
<dbReference type="PANTHER" id="PTHR47197:SF3">
    <property type="entry name" value="DIHYDRO-HEME D1 DEHYDROGENASE"/>
    <property type="match status" value="1"/>
</dbReference>
<dbReference type="AlphaFoldDB" id="G9EN02"/>
<name>G9EN02_9GAMM</name>
<gene>
    <name evidence="1" type="ORF">LDG_6622</name>
</gene>